<evidence type="ECO:0000313" key="19">
    <source>
        <dbReference type="EMBL" id="CAI9720012.1"/>
    </source>
</evidence>
<dbReference type="InterPro" id="IPR011767">
    <property type="entry name" value="GLR_AS"/>
</dbReference>
<keyword evidence="11 14" id="KW-0560">Oxidoreductase</keyword>
<evidence type="ECO:0000259" key="18">
    <source>
        <dbReference type="Pfam" id="PF07992"/>
    </source>
</evidence>
<keyword evidence="15" id="KW-0472">Membrane</keyword>
<feature type="domain" description="Pyridine nucleotide-disulphide oxidoreductase dimerisation" evidence="17">
    <location>
        <begin position="511"/>
        <end position="622"/>
    </location>
</feature>
<evidence type="ECO:0000256" key="12">
    <source>
        <dbReference type="ARBA" id="ARBA00023157"/>
    </source>
</evidence>
<dbReference type="Gene3D" id="3.40.30.10">
    <property type="entry name" value="Glutaredoxin"/>
    <property type="match status" value="1"/>
</dbReference>
<dbReference type="PROSITE" id="PS00195">
    <property type="entry name" value="GLUTAREDOXIN_1"/>
    <property type="match status" value="1"/>
</dbReference>
<dbReference type="Proteomes" id="UP001162480">
    <property type="component" value="Chromosome 3"/>
</dbReference>
<dbReference type="GO" id="GO:0034599">
    <property type="term" value="P:cellular response to oxidative stress"/>
    <property type="evidence" value="ECO:0007669"/>
    <property type="project" value="TreeGrafter"/>
</dbReference>
<dbReference type="PROSITE" id="PS00076">
    <property type="entry name" value="PYRIDINE_REDOX_1"/>
    <property type="match status" value="1"/>
</dbReference>
<dbReference type="GO" id="GO:0006749">
    <property type="term" value="P:glutathione metabolic process"/>
    <property type="evidence" value="ECO:0007669"/>
    <property type="project" value="TreeGrafter"/>
</dbReference>
<dbReference type="InterPro" id="IPR036249">
    <property type="entry name" value="Thioredoxin-like_sf"/>
</dbReference>
<dbReference type="PROSITE" id="PS51354">
    <property type="entry name" value="GLUTAREDOXIN_2"/>
    <property type="match status" value="1"/>
</dbReference>
<keyword evidence="5" id="KW-0813">Transport</keyword>
<evidence type="ECO:0000256" key="9">
    <source>
        <dbReference type="ARBA" id="ARBA00022933"/>
    </source>
</evidence>
<evidence type="ECO:0000256" key="10">
    <source>
        <dbReference type="ARBA" id="ARBA00022982"/>
    </source>
</evidence>
<dbReference type="GO" id="GO:0005829">
    <property type="term" value="C:cytosol"/>
    <property type="evidence" value="ECO:0007669"/>
    <property type="project" value="TreeGrafter"/>
</dbReference>
<accession>A0AA36ARQ6</accession>
<organism evidence="19 20">
    <name type="scientific">Octopus vulgaris</name>
    <name type="common">Common octopus</name>
    <dbReference type="NCBI Taxonomy" id="6645"/>
    <lineage>
        <taxon>Eukaryota</taxon>
        <taxon>Metazoa</taxon>
        <taxon>Spiralia</taxon>
        <taxon>Lophotrochozoa</taxon>
        <taxon>Mollusca</taxon>
        <taxon>Cephalopoda</taxon>
        <taxon>Coleoidea</taxon>
        <taxon>Octopodiformes</taxon>
        <taxon>Octopoda</taxon>
        <taxon>Incirrata</taxon>
        <taxon>Octopodidae</taxon>
        <taxon>Octopus</taxon>
    </lineage>
</organism>
<gene>
    <name evidence="19" type="ORF">OCTVUL_1B018474</name>
</gene>
<keyword evidence="8" id="KW-0521">NADP</keyword>
<keyword evidence="20" id="KW-1185">Reference proteome</keyword>
<dbReference type="AlphaFoldDB" id="A0AA36ARQ6"/>
<evidence type="ECO:0000256" key="3">
    <source>
        <dbReference type="ARBA" id="ARBA00007532"/>
    </source>
</evidence>
<feature type="transmembrane region" description="Helical" evidence="15">
    <location>
        <begin position="23"/>
        <end position="44"/>
    </location>
</feature>
<dbReference type="GO" id="GO:0004362">
    <property type="term" value="F:glutathione-disulfide reductase (NADPH) activity"/>
    <property type="evidence" value="ECO:0007669"/>
    <property type="project" value="TreeGrafter"/>
</dbReference>
<dbReference type="GO" id="GO:0045454">
    <property type="term" value="P:cell redox homeostasis"/>
    <property type="evidence" value="ECO:0007669"/>
    <property type="project" value="InterPro"/>
</dbReference>
<comment type="cofactor">
    <cofactor evidence="1">
        <name>FAD</name>
        <dbReference type="ChEBI" id="CHEBI:57692"/>
    </cofactor>
</comment>
<dbReference type="FunFam" id="3.50.50.60:FF:000190">
    <property type="entry name" value="Thioredoxin reductase"/>
    <property type="match status" value="1"/>
</dbReference>
<sequence>MFCKYNSAIVLVRRVAASVSERIFLVCIACLVFIRIADIMAPIGGSGSLMELINDYIDKNKVMIFSKSTCPFCTKAQQIFDSLGVEYKKIELDQIANGDNIHSTLKEMSGQRTVPNIFINKKHIGGYDDTAALHKSGKLLEMISSKESYDFDLIVIGGGSGGLAAAKEAASFDKKVAIFDFVKPTPLGTTWGLGGTCVNVGCIPKKLMHQAALLGEGGKDSKAYGWSAELNVLLLIEILKLIICICLIQDHIGSLNWGYRVQLREKKVTYYNAYAKFVGPHKIEATDKKGKVISLTAEHFLISTGLRPNYLECPGAEEYCITSDDLFSLPYCPGKTLLVGASYISLECAGFLRAFGLDVTVMVRSILLRGFDRQMAELIGDNMEDHGIKFIKKGQVKKVEQLKAGEPGRLKVTYVTESEEKSEEFDTVVLAIGRQALTKDLNLDSVGVKVNPKNNKIICNESEMSNVPYIHAVGDVSDGKPELTPVAIQAGILLARRLFTTDKTLCDYNFIATTVFTPLEYGCIGISEDTALEKYGDDIEVYHSNFIPLEYTVPQRSAKECYVKLICQKSKNDKVIGFHYAGPNAGEVTQGYAVALRLGATKKDFDATVGIHPTCSEVFTTLATSKSSGMSVEAGGC</sequence>
<reference evidence="19" key="1">
    <citation type="submission" date="2023-08" db="EMBL/GenBank/DDBJ databases">
        <authorList>
            <person name="Alioto T."/>
            <person name="Alioto T."/>
            <person name="Gomez Garrido J."/>
        </authorList>
    </citation>
    <scope>NUCLEOTIDE SEQUENCE</scope>
</reference>
<dbReference type="PRINTS" id="PR00411">
    <property type="entry name" value="PNDRDTASEI"/>
</dbReference>
<dbReference type="Pfam" id="PF02852">
    <property type="entry name" value="Pyr_redox_dim"/>
    <property type="match status" value="1"/>
</dbReference>
<dbReference type="Pfam" id="PF07992">
    <property type="entry name" value="Pyr_redox_2"/>
    <property type="match status" value="1"/>
</dbReference>
<dbReference type="Gene3D" id="3.50.50.60">
    <property type="entry name" value="FAD/NAD(P)-binding domain"/>
    <property type="match status" value="2"/>
</dbReference>
<evidence type="ECO:0000256" key="14">
    <source>
        <dbReference type="RuleBase" id="RU003691"/>
    </source>
</evidence>
<keyword evidence="10" id="KW-0249">Electron transport</keyword>
<dbReference type="PRINTS" id="PR00368">
    <property type="entry name" value="FADPNR"/>
</dbReference>
<dbReference type="SUPFAM" id="SSF55424">
    <property type="entry name" value="FAD/NAD-linked reductases, dimerisation (C-terminal) domain"/>
    <property type="match status" value="1"/>
</dbReference>
<dbReference type="GO" id="GO:0005739">
    <property type="term" value="C:mitochondrion"/>
    <property type="evidence" value="ECO:0007669"/>
    <property type="project" value="TreeGrafter"/>
</dbReference>
<feature type="domain" description="FAD/NAD(P)-binding" evidence="18">
    <location>
        <begin position="151"/>
        <end position="491"/>
    </location>
</feature>
<evidence type="ECO:0000256" key="5">
    <source>
        <dbReference type="ARBA" id="ARBA00022448"/>
    </source>
</evidence>
<comment type="similarity">
    <text evidence="3 14">Belongs to the class-I pyridine nucleotide-disulfide oxidoreductase family.</text>
</comment>
<evidence type="ECO:0000259" key="17">
    <source>
        <dbReference type="Pfam" id="PF02852"/>
    </source>
</evidence>
<evidence type="ECO:0000256" key="6">
    <source>
        <dbReference type="ARBA" id="ARBA00022630"/>
    </source>
</evidence>
<keyword evidence="7 14" id="KW-0274">FAD</keyword>
<dbReference type="InterPro" id="IPR002109">
    <property type="entry name" value="Glutaredoxin"/>
</dbReference>
<keyword evidence="15" id="KW-0812">Transmembrane</keyword>
<comment type="function">
    <text evidence="2">Has a glutathione-disulfide oxidoreductase activity in the presence of NADPH and glutathione reductase. Reduces low molecular weight disulfides and proteins.</text>
</comment>
<keyword evidence="13 14" id="KW-0676">Redox-active center</keyword>
<evidence type="ECO:0000256" key="2">
    <source>
        <dbReference type="ARBA" id="ARBA00002549"/>
    </source>
</evidence>
<evidence type="ECO:0000256" key="11">
    <source>
        <dbReference type="ARBA" id="ARBA00023002"/>
    </source>
</evidence>
<dbReference type="SUPFAM" id="SSF52833">
    <property type="entry name" value="Thioredoxin-like"/>
    <property type="match status" value="1"/>
</dbReference>
<evidence type="ECO:0000256" key="4">
    <source>
        <dbReference type="ARBA" id="ARBA00012610"/>
    </source>
</evidence>
<evidence type="ECO:0000256" key="15">
    <source>
        <dbReference type="SAM" id="Phobius"/>
    </source>
</evidence>
<dbReference type="InterPro" id="IPR004099">
    <property type="entry name" value="Pyr_nucl-diS_OxRdtase_dimer"/>
</dbReference>
<dbReference type="GO" id="GO:0050660">
    <property type="term" value="F:flavin adenine dinucleotide binding"/>
    <property type="evidence" value="ECO:0007669"/>
    <property type="project" value="InterPro"/>
</dbReference>
<dbReference type="FunFam" id="3.40.30.10:FF:000093">
    <property type="entry name" value="Glutaredoxin 2"/>
    <property type="match status" value="1"/>
</dbReference>
<dbReference type="InterPro" id="IPR012999">
    <property type="entry name" value="Pyr_OxRdtase_I_AS"/>
</dbReference>
<dbReference type="InterPro" id="IPR011899">
    <property type="entry name" value="Glutaredoxin_euk/vir"/>
</dbReference>
<dbReference type="GO" id="GO:0004791">
    <property type="term" value="F:thioredoxin-disulfide reductase (NADPH) activity"/>
    <property type="evidence" value="ECO:0007669"/>
    <property type="project" value="UniProtKB-EC"/>
</dbReference>
<keyword evidence="12" id="KW-1015">Disulfide bond</keyword>
<feature type="domain" description="Glutaredoxin" evidence="16">
    <location>
        <begin position="62"/>
        <end position="124"/>
    </location>
</feature>
<evidence type="ECO:0000313" key="20">
    <source>
        <dbReference type="Proteomes" id="UP001162480"/>
    </source>
</evidence>
<dbReference type="Gene3D" id="3.30.390.30">
    <property type="match status" value="1"/>
</dbReference>
<dbReference type="NCBIfam" id="TIGR02180">
    <property type="entry name" value="GRX_euk"/>
    <property type="match status" value="1"/>
</dbReference>
<dbReference type="InterPro" id="IPR023753">
    <property type="entry name" value="FAD/NAD-binding_dom"/>
</dbReference>
<dbReference type="InterPro" id="IPR046952">
    <property type="entry name" value="GSHR/TRXR-like"/>
</dbReference>
<dbReference type="InterPro" id="IPR016156">
    <property type="entry name" value="FAD/NAD-linked_Rdtase_dimer_sf"/>
</dbReference>
<evidence type="ECO:0000256" key="13">
    <source>
        <dbReference type="ARBA" id="ARBA00023284"/>
    </source>
</evidence>
<keyword evidence="15" id="KW-1133">Transmembrane helix</keyword>
<evidence type="ECO:0000256" key="1">
    <source>
        <dbReference type="ARBA" id="ARBA00001974"/>
    </source>
</evidence>
<evidence type="ECO:0000256" key="8">
    <source>
        <dbReference type="ARBA" id="ARBA00022857"/>
    </source>
</evidence>
<dbReference type="EMBL" id="OX597816">
    <property type="protein sequence ID" value="CAI9720012.1"/>
    <property type="molecule type" value="Genomic_DNA"/>
</dbReference>
<keyword evidence="9" id="KW-0712">Selenocysteine</keyword>
<proteinExistence type="inferred from homology"/>
<dbReference type="PANTHER" id="PTHR42737:SF8">
    <property type="entry name" value="THIOREDOXIN-DISULFIDE REDUCTASE"/>
    <property type="match status" value="1"/>
</dbReference>
<dbReference type="EC" id="1.8.1.9" evidence="4"/>
<dbReference type="CDD" id="cd03419">
    <property type="entry name" value="GRX_GRXh_1_2_like"/>
    <property type="match status" value="1"/>
</dbReference>
<dbReference type="InterPro" id="IPR036188">
    <property type="entry name" value="FAD/NAD-bd_sf"/>
</dbReference>
<keyword evidence="6 14" id="KW-0285">Flavoprotein</keyword>
<name>A0AA36ARQ6_OCTVU</name>
<evidence type="ECO:0000259" key="16">
    <source>
        <dbReference type="Pfam" id="PF00462"/>
    </source>
</evidence>
<dbReference type="FunFam" id="3.30.390.30:FF:000004">
    <property type="entry name" value="Thioredoxin reductase 1, cytoplasmic"/>
    <property type="match status" value="1"/>
</dbReference>
<dbReference type="InterPro" id="IPR006338">
    <property type="entry name" value="Thioredoxin/glutathione_Rdtase"/>
</dbReference>
<dbReference type="SUPFAM" id="SSF51905">
    <property type="entry name" value="FAD/NAD(P)-binding domain"/>
    <property type="match status" value="1"/>
</dbReference>
<dbReference type="Pfam" id="PF00462">
    <property type="entry name" value="Glutaredoxin"/>
    <property type="match status" value="1"/>
</dbReference>
<dbReference type="PANTHER" id="PTHR42737">
    <property type="entry name" value="GLUTATHIONE REDUCTASE"/>
    <property type="match status" value="1"/>
</dbReference>
<dbReference type="NCBIfam" id="TIGR01438">
    <property type="entry name" value="TGR"/>
    <property type="match status" value="1"/>
</dbReference>
<evidence type="ECO:0000256" key="7">
    <source>
        <dbReference type="ARBA" id="ARBA00022827"/>
    </source>
</evidence>
<protein>
    <recommendedName>
        <fullName evidence="4">thioredoxin-disulfide reductase (NADPH)</fullName>
        <ecNumber evidence="4">1.8.1.9</ecNumber>
    </recommendedName>
</protein>